<dbReference type="SUPFAM" id="SSF52540">
    <property type="entry name" value="P-loop containing nucleoside triphosphate hydrolases"/>
    <property type="match status" value="1"/>
</dbReference>
<organism evidence="10 11">
    <name type="scientific">Catenaria anguillulae PL171</name>
    <dbReference type="NCBI Taxonomy" id="765915"/>
    <lineage>
        <taxon>Eukaryota</taxon>
        <taxon>Fungi</taxon>
        <taxon>Fungi incertae sedis</taxon>
        <taxon>Blastocladiomycota</taxon>
        <taxon>Blastocladiomycetes</taxon>
        <taxon>Blastocladiales</taxon>
        <taxon>Catenariaceae</taxon>
        <taxon>Catenaria</taxon>
    </lineage>
</organism>
<dbReference type="PANTHER" id="PTHR43442:SF3">
    <property type="entry name" value="GLUCONOKINASE-RELATED"/>
    <property type="match status" value="1"/>
</dbReference>
<keyword evidence="4" id="KW-0808">Transferase</keyword>
<evidence type="ECO:0000256" key="8">
    <source>
        <dbReference type="ARBA" id="ARBA00029835"/>
    </source>
</evidence>
<dbReference type="AlphaFoldDB" id="A0A1Y2HQN9"/>
<dbReference type="CDD" id="cd02021">
    <property type="entry name" value="GntK"/>
    <property type="match status" value="1"/>
</dbReference>
<comment type="similarity">
    <text evidence="2">Belongs to the gluconokinase GntK/GntV family.</text>
</comment>
<sequence length="203" mass="21280">MDSPNQSNSNCRQPTAFIFMGVAGCGKSTAAADFLSHLASSHSTTSAPLIEADDFHSPENKAKMSAGAPLTDADRWPWLAALGAAIAQSLRPRRPSPHPGRCCGHMLCAQANVPALFDRHHRPDVQGGAHCVCVARCAAARVGSAAACALGALYGCGHACVTVGHVGGADIGLWRWRLRARISSCACGLWIRSRWTADPRNGG</sequence>
<evidence type="ECO:0000313" key="11">
    <source>
        <dbReference type="Proteomes" id="UP000193411"/>
    </source>
</evidence>
<keyword evidence="5" id="KW-0547">Nucleotide-binding</keyword>
<gene>
    <name evidence="10" type="ORF">BCR44DRAFT_1082831</name>
</gene>
<evidence type="ECO:0000256" key="7">
    <source>
        <dbReference type="ARBA" id="ARBA00022840"/>
    </source>
</evidence>
<evidence type="ECO:0000256" key="5">
    <source>
        <dbReference type="ARBA" id="ARBA00022741"/>
    </source>
</evidence>
<keyword evidence="11" id="KW-1185">Reference proteome</keyword>
<dbReference type="GO" id="GO:0005524">
    <property type="term" value="F:ATP binding"/>
    <property type="evidence" value="ECO:0007669"/>
    <property type="project" value="UniProtKB-KW"/>
</dbReference>
<accession>A0A1Y2HQN9</accession>
<name>A0A1Y2HQN9_9FUNG</name>
<comment type="caution">
    <text evidence="10">The sequence shown here is derived from an EMBL/GenBank/DDBJ whole genome shotgun (WGS) entry which is preliminary data.</text>
</comment>
<keyword evidence="6" id="KW-0418">Kinase</keyword>
<dbReference type="OrthoDB" id="275177at2759"/>
<dbReference type="PANTHER" id="PTHR43442">
    <property type="entry name" value="GLUCONOKINASE-RELATED"/>
    <property type="match status" value="1"/>
</dbReference>
<evidence type="ECO:0000313" key="10">
    <source>
        <dbReference type="EMBL" id="ORZ36121.1"/>
    </source>
</evidence>
<proteinExistence type="inferred from homology"/>
<dbReference type="GO" id="GO:0046316">
    <property type="term" value="F:gluconokinase activity"/>
    <property type="evidence" value="ECO:0007669"/>
    <property type="project" value="UniProtKB-EC"/>
</dbReference>
<dbReference type="Proteomes" id="UP000193411">
    <property type="component" value="Unassembled WGS sequence"/>
</dbReference>
<reference evidence="10 11" key="1">
    <citation type="submission" date="2016-07" db="EMBL/GenBank/DDBJ databases">
        <title>Pervasive Adenine N6-methylation of Active Genes in Fungi.</title>
        <authorList>
            <consortium name="DOE Joint Genome Institute"/>
            <person name="Mondo S.J."/>
            <person name="Dannebaum R.O."/>
            <person name="Kuo R.C."/>
            <person name="Labutti K."/>
            <person name="Haridas S."/>
            <person name="Kuo A."/>
            <person name="Salamov A."/>
            <person name="Ahrendt S.R."/>
            <person name="Lipzen A."/>
            <person name="Sullivan W."/>
            <person name="Andreopoulos W.B."/>
            <person name="Clum A."/>
            <person name="Lindquist E."/>
            <person name="Daum C."/>
            <person name="Ramamoorthy G.K."/>
            <person name="Gryganskyi A."/>
            <person name="Culley D."/>
            <person name="Magnuson J.K."/>
            <person name="James T.Y."/>
            <person name="O'Malley M.A."/>
            <person name="Stajich J.E."/>
            <person name="Spatafora J.W."/>
            <person name="Visel A."/>
            <person name="Grigoriev I.V."/>
        </authorList>
    </citation>
    <scope>NUCLEOTIDE SEQUENCE [LARGE SCALE GENOMIC DNA]</scope>
    <source>
        <strain evidence="10 11">PL171</strain>
    </source>
</reference>
<comment type="pathway">
    <text evidence="1">Carbohydrate acid metabolism; D-gluconate degradation.</text>
</comment>
<dbReference type="EMBL" id="MCFL01000018">
    <property type="protein sequence ID" value="ORZ36121.1"/>
    <property type="molecule type" value="Genomic_DNA"/>
</dbReference>
<keyword evidence="7" id="KW-0067">ATP-binding</keyword>
<dbReference type="InterPro" id="IPR027417">
    <property type="entry name" value="P-loop_NTPase"/>
</dbReference>
<evidence type="ECO:0000256" key="2">
    <source>
        <dbReference type="ARBA" id="ARBA00008420"/>
    </source>
</evidence>
<dbReference type="STRING" id="765915.A0A1Y2HQN9"/>
<evidence type="ECO:0000256" key="1">
    <source>
        <dbReference type="ARBA" id="ARBA00004875"/>
    </source>
</evidence>
<dbReference type="GO" id="GO:0005737">
    <property type="term" value="C:cytoplasm"/>
    <property type="evidence" value="ECO:0007669"/>
    <property type="project" value="TreeGrafter"/>
</dbReference>
<evidence type="ECO:0000256" key="9">
    <source>
        <dbReference type="ARBA" id="ARBA00048090"/>
    </source>
</evidence>
<dbReference type="UniPathway" id="UPA00792"/>
<dbReference type="EC" id="2.7.1.12" evidence="3"/>
<evidence type="ECO:0000256" key="6">
    <source>
        <dbReference type="ARBA" id="ARBA00022777"/>
    </source>
</evidence>
<comment type="catalytic activity">
    <reaction evidence="9">
        <text>D-gluconate + ATP = 6-phospho-D-gluconate + ADP + H(+)</text>
        <dbReference type="Rhea" id="RHEA:19433"/>
        <dbReference type="ChEBI" id="CHEBI:15378"/>
        <dbReference type="ChEBI" id="CHEBI:18391"/>
        <dbReference type="ChEBI" id="CHEBI:30616"/>
        <dbReference type="ChEBI" id="CHEBI:58759"/>
        <dbReference type="ChEBI" id="CHEBI:456216"/>
        <dbReference type="EC" id="2.7.1.12"/>
    </reaction>
</comment>
<evidence type="ECO:0000256" key="3">
    <source>
        <dbReference type="ARBA" id="ARBA00012054"/>
    </source>
</evidence>
<dbReference type="InterPro" id="IPR006001">
    <property type="entry name" value="Therm_gnt_kin"/>
</dbReference>
<dbReference type="Gene3D" id="3.40.50.300">
    <property type="entry name" value="P-loop containing nucleotide triphosphate hydrolases"/>
    <property type="match status" value="1"/>
</dbReference>
<evidence type="ECO:0000256" key="4">
    <source>
        <dbReference type="ARBA" id="ARBA00022679"/>
    </source>
</evidence>
<protein>
    <recommendedName>
        <fullName evidence="3">gluconokinase</fullName>
        <ecNumber evidence="3">2.7.1.12</ecNumber>
    </recommendedName>
    <alternativeName>
        <fullName evidence="8">Gluconate kinase</fullName>
    </alternativeName>
</protein>
<dbReference type="GO" id="GO:0005975">
    <property type="term" value="P:carbohydrate metabolic process"/>
    <property type="evidence" value="ECO:0007669"/>
    <property type="project" value="InterPro"/>
</dbReference>